<dbReference type="SUPFAM" id="SSF48452">
    <property type="entry name" value="TPR-like"/>
    <property type="match status" value="1"/>
</dbReference>
<name>A0A1I6UFQ0_9FLAO</name>
<dbReference type="AlphaFoldDB" id="A0A1I6UFQ0"/>
<dbReference type="InterPro" id="IPR041662">
    <property type="entry name" value="SusD-like_2"/>
</dbReference>
<dbReference type="EMBL" id="FPAG01000007">
    <property type="protein sequence ID" value="SFT00117.1"/>
    <property type="molecule type" value="Genomic_DNA"/>
</dbReference>
<protein>
    <submittedName>
        <fullName evidence="1">Starch-binding associating with outer membrane</fullName>
    </submittedName>
</protein>
<sequence length="486" mass="55397">MKNLNIIFSLILITIFVGCKDFEEYQIDPNRTTEGDPGLLLTGIQISNLQQVTLSAALACRQMVYTDGSSSEQYYGWQRSGFGAYNSLRQVVKMEEEAMKIENTNYIALGKFFRAYIFLRLTNTFGDVPYFDALQGSEGNFTPKYDKQEDIYLSILDDLKAANQLLNEDNGIINGDLVYEGSIENWKKAINSLSLRVLISLSKKEGNTKLNVVNRFKEIVENPSLYPIFNSNQDNLQLPYYNLEGNEYPYFNNNSIKTAYYFDESFVDLLKNYEDPRLFTLADKEENGSDLEETDFNAYGGFDGSALLDVNTGRLANGEGSPIDERYYNDPINEPSIALGYAEVAFTLAEAAARGWINLDPAEQYYKGIEASMKFYGVDNQDIESYLQNAAVQYVPQQGIEMVITQKYISFFMNSGWEPFYNQRRTGFPEFKTNGGGVLNNEIIPMRWMYPQSEINENLNNLESAVNRQFPDGDNVNGEMWLLKQE</sequence>
<accession>A0A1I6UFQ0</accession>
<evidence type="ECO:0000313" key="1">
    <source>
        <dbReference type="EMBL" id="SFT00117.1"/>
    </source>
</evidence>
<dbReference type="Proteomes" id="UP000183209">
    <property type="component" value="Unassembled WGS sequence"/>
</dbReference>
<proteinExistence type="predicted"/>
<dbReference type="RefSeq" id="WP_074979123.1">
    <property type="nucleotide sequence ID" value="NZ_FPAG01000007.1"/>
</dbReference>
<evidence type="ECO:0000313" key="2">
    <source>
        <dbReference type="Proteomes" id="UP000183209"/>
    </source>
</evidence>
<dbReference type="Pfam" id="PF12771">
    <property type="entry name" value="SusD-like_2"/>
    <property type="match status" value="1"/>
</dbReference>
<organism evidence="1 2">
    <name type="scientific">Zhouia amylolytica</name>
    <dbReference type="NCBI Taxonomy" id="376730"/>
    <lineage>
        <taxon>Bacteria</taxon>
        <taxon>Pseudomonadati</taxon>
        <taxon>Bacteroidota</taxon>
        <taxon>Flavobacteriia</taxon>
        <taxon>Flavobacteriales</taxon>
        <taxon>Flavobacteriaceae</taxon>
        <taxon>Zhouia</taxon>
    </lineage>
</organism>
<dbReference type="Gene3D" id="1.25.40.390">
    <property type="match status" value="1"/>
</dbReference>
<gene>
    <name evidence="1" type="ORF">SAMN04487906_2434</name>
</gene>
<dbReference type="InterPro" id="IPR011990">
    <property type="entry name" value="TPR-like_helical_dom_sf"/>
</dbReference>
<dbReference type="OrthoDB" id="725917at2"/>
<reference evidence="1 2" key="1">
    <citation type="submission" date="2016-10" db="EMBL/GenBank/DDBJ databases">
        <authorList>
            <person name="de Groot N.N."/>
        </authorList>
    </citation>
    <scope>NUCLEOTIDE SEQUENCE [LARGE SCALE GENOMIC DNA]</scope>
    <source>
        <strain evidence="1 2">CGMCC 1.6114</strain>
    </source>
</reference>
<dbReference type="PROSITE" id="PS51257">
    <property type="entry name" value="PROKAR_LIPOPROTEIN"/>
    <property type="match status" value="1"/>
</dbReference>